<comment type="caution">
    <text evidence="2">The sequence shown here is derived from an EMBL/GenBank/DDBJ whole genome shotgun (WGS) entry which is preliminary data.</text>
</comment>
<dbReference type="Proteomes" id="UP001295794">
    <property type="component" value="Unassembled WGS sequence"/>
</dbReference>
<gene>
    <name evidence="2" type="ORF">MYCIT1_LOCUS29115</name>
</gene>
<keyword evidence="3" id="KW-1185">Reference proteome</keyword>
<accession>A0AAD2HNS2</accession>
<protein>
    <submittedName>
        <fullName evidence="2">Uncharacterized protein</fullName>
    </submittedName>
</protein>
<feature type="region of interest" description="Disordered" evidence="1">
    <location>
        <begin position="44"/>
        <end position="85"/>
    </location>
</feature>
<sequence length="85" mass="9059">LTCPPLSFQWLPTLSAPPSLPPRPARVSPKGSIWAKRACSTRIQVSRTVTSPPRSASPSSRLSTSAPARSAPPPTNSMPLLVSWE</sequence>
<evidence type="ECO:0000313" key="2">
    <source>
        <dbReference type="EMBL" id="CAK5279232.1"/>
    </source>
</evidence>
<feature type="compositionally biased region" description="Low complexity" evidence="1">
    <location>
        <begin position="46"/>
        <end position="69"/>
    </location>
</feature>
<organism evidence="2 3">
    <name type="scientific">Mycena citricolor</name>
    <dbReference type="NCBI Taxonomy" id="2018698"/>
    <lineage>
        <taxon>Eukaryota</taxon>
        <taxon>Fungi</taxon>
        <taxon>Dikarya</taxon>
        <taxon>Basidiomycota</taxon>
        <taxon>Agaricomycotina</taxon>
        <taxon>Agaricomycetes</taxon>
        <taxon>Agaricomycetidae</taxon>
        <taxon>Agaricales</taxon>
        <taxon>Marasmiineae</taxon>
        <taxon>Mycenaceae</taxon>
        <taxon>Mycena</taxon>
    </lineage>
</organism>
<evidence type="ECO:0000313" key="3">
    <source>
        <dbReference type="Proteomes" id="UP001295794"/>
    </source>
</evidence>
<name>A0AAD2HNS2_9AGAR</name>
<evidence type="ECO:0000256" key="1">
    <source>
        <dbReference type="SAM" id="MobiDB-lite"/>
    </source>
</evidence>
<proteinExistence type="predicted"/>
<feature type="non-terminal residue" evidence="2">
    <location>
        <position position="1"/>
    </location>
</feature>
<reference evidence="2" key="1">
    <citation type="submission" date="2023-11" db="EMBL/GenBank/DDBJ databases">
        <authorList>
            <person name="De Vega J J."/>
            <person name="De Vega J J."/>
        </authorList>
    </citation>
    <scope>NUCLEOTIDE SEQUENCE</scope>
</reference>
<dbReference type="AlphaFoldDB" id="A0AAD2HNS2"/>
<dbReference type="EMBL" id="CAVNYO010000435">
    <property type="protein sequence ID" value="CAK5279232.1"/>
    <property type="molecule type" value="Genomic_DNA"/>
</dbReference>